<evidence type="ECO:0000313" key="2">
    <source>
        <dbReference type="Proteomes" id="UP000463077"/>
    </source>
</evidence>
<comment type="caution">
    <text evidence="1">The sequence shown here is derived from an EMBL/GenBank/DDBJ whole genome shotgun (WGS) entry which is preliminary data.</text>
</comment>
<accession>A0AB73JIC0</accession>
<dbReference type="AlphaFoldDB" id="A0AB73JIC0"/>
<protein>
    <submittedName>
        <fullName evidence="1">Uncharacterized protein</fullName>
    </submittedName>
</protein>
<evidence type="ECO:0000313" key="1">
    <source>
        <dbReference type="EMBL" id="MUG52543.1"/>
    </source>
</evidence>
<organism evidence="1 2">
    <name type="scientific">Staphylococcus aureus</name>
    <dbReference type="NCBI Taxonomy" id="1280"/>
    <lineage>
        <taxon>Bacteria</taxon>
        <taxon>Bacillati</taxon>
        <taxon>Bacillota</taxon>
        <taxon>Bacilli</taxon>
        <taxon>Bacillales</taxon>
        <taxon>Staphylococcaceae</taxon>
        <taxon>Staphylococcus</taxon>
    </lineage>
</organism>
<gene>
    <name evidence="1" type="ORF">GAY54_08245</name>
</gene>
<dbReference type="Proteomes" id="UP000463077">
    <property type="component" value="Unassembled WGS sequence"/>
</dbReference>
<reference evidence="1 2" key="1">
    <citation type="journal article" date="2019" name="Int. J. Infect. Dis.">
        <title>Characterization of a community-acquired methicillin-resistant sequence type 338 Staphylococcus aureus strain containing a staphylococcal cassette chromosome mec type VT.</title>
        <authorList>
            <person name="Chen Y."/>
            <person name="Hong J."/>
            <person name="Chen Y."/>
            <person name="Wang H."/>
            <person name="Yu Y."/>
            <person name="Qu T."/>
        </authorList>
    </citation>
    <scope>NUCLEOTIDE SEQUENCE [LARGE SCALE GENOMIC DNA]</scope>
    <source>
        <strain evidence="1 2">LJ05</strain>
    </source>
</reference>
<dbReference type="RefSeq" id="WP_001574971.1">
    <property type="nucleotide sequence ID" value="NZ_CSHH01000019.1"/>
</dbReference>
<dbReference type="EMBL" id="WFHO01000014">
    <property type="protein sequence ID" value="MUG52543.1"/>
    <property type="molecule type" value="Genomic_DNA"/>
</dbReference>
<proteinExistence type="predicted"/>
<name>A0AB73JIC0_STAAU</name>
<sequence>MNRLTFKKYDNLTYKGFVVYADEIRTFDGKRYKIKGVRALRMYNKKCTLKDKHDFIPLNHIMYESKTVYNYQYGLIANRKNRYSEIKCLKDLTA</sequence>